<organism evidence="7 8">
    <name type="scientific">Bradyrhizobium erythrophlei</name>
    <dbReference type="NCBI Taxonomy" id="1437360"/>
    <lineage>
        <taxon>Bacteria</taxon>
        <taxon>Pseudomonadati</taxon>
        <taxon>Pseudomonadota</taxon>
        <taxon>Alphaproteobacteria</taxon>
        <taxon>Hyphomicrobiales</taxon>
        <taxon>Nitrobacteraceae</taxon>
        <taxon>Bradyrhizobium</taxon>
    </lineage>
</organism>
<dbReference type="SMART" id="SM00420">
    <property type="entry name" value="HTH_DEOR"/>
    <property type="match status" value="1"/>
</dbReference>
<dbReference type="InterPro" id="IPR050313">
    <property type="entry name" value="Carb_Metab_HTH_regulators"/>
</dbReference>
<dbReference type="EMBL" id="LT670818">
    <property type="protein sequence ID" value="SHH10752.1"/>
    <property type="molecule type" value="Genomic_DNA"/>
</dbReference>
<dbReference type="GO" id="GO:0003700">
    <property type="term" value="F:DNA-binding transcription factor activity"/>
    <property type="evidence" value="ECO:0007669"/>
    <property type="project" value="InterPro"/>
</dbReference>
<dbReference type="InterPro" id="IPR036390">
    <property type="entry name" value="WH_DNA-bd_sf"/>
</dbReference>
<dbReference type="GO" id="GO:0003677">
    <property type="term" value="F:DNA binding"/>
    <property type="evidence" value="ECO:0007669"/>
    <property type="project" value="UniProtKB-KW"/>
</dbReference>
<feature type="region of interest" description="Disordered" evidence="5">
    <location>
        <begin position="1"/>
        <end position="28"/>
    </location>
</feature>
<evidence type="ECO:0000256" key="2">
    <source>
        <dbReference type="ARBA" id="ARBA00023015"/>
    </source>
</evidence>
<evidence type="ECO:0000256" key="1">
    <source>
        <dbReference type="ARBA" id="ARBA00022491"/>
    </source>
</evidence>
<evidence type="ECO:0000256" key="4">
    <source>
        <dbReference type="ARBA" id="ARBA00023163"/>
    </source>
</evidence>
<dbReference type="SUPFAM" id="SSF46785">
    <property type="entry name" value="Winged helix' DNA-binding domain"/>
    <property type="match status" value="1"/>
</dbReference>
<accession>A0A1M5Q9Q2</accession>
<evidence type="ECO:0000313" key="7">
    <source>
        <dbReference type="EMBL" id="SHH10752.1"/>
    </source>
</evidence>
<reference evidence="7 8" key="1">
    <citation type="submission" date="2016-11" db="EMBL/GenBank/DDBJ databases">
        <authorList>
            <person name="Jaros S."/>
            <person name="Januszkiewicz K."/>
            <person name="Wedrychowicz H."/>
        </authorList>
    </citation>
    <scope>NUCLEOTIDE SEQUENCE [LARGE SCALE GENOMIC DNA]</scope>
    <source>
        <strain evidence="7 8">GAS242</strain>
    </source>
</reference>
<dbReference type="PROSITE" id="PS00894">
    <property type="entry name" value="HTH_DEOR_1"/>
    <property type="match status" value="1"/>
</dbReference>
<sequence length="279" mass="30177">MVSEPTPDNDTDTVAMRKSRRQDGDRFSKTARHKHIISQLTAAPTLRASELAAVLGVSGETIRRDLMELQHQKLINRTYGGASRPFALEPSLVDRKRLMIAEREAIAAVIADIVQPNEVLMLGAGATTFHVARRLAAKARDITVIINDFAIAGALAANPSIRILCCPGRYHSTEGYVFGTQTIASINSYEANRAIVGATGVGGRGINDADEEAGAIYGAMVKRAAEAIIVADHSKFEQRALTVFAQWTEIDRFVTDRQPEGALAKALRDAGTEVIVAQR</sequence>
<dbReference type="SMART" id="SM01134">
    <property type="entry name" value="DeoRC"/>
    <property type="match status" value="1"/>
</dbReference>
<dbReference type="Pfam" id="PF00455">
    <property type="entry name" value="DeoRC"/>
    <property type="match status" value="1"/>
</dbReference>
<dbReference type="PANTHER" id="PTHR30363:SF4">
    <property type="entry name" value="GLYCEROL-3-PHOSPHATE REGULON REPRESSOR"/>
    <property type="match status" value="1"/>
</dbReference>
<dbReference type="SUPFAM" id="SSF100950">
    <property type="entry name" value="NagB/RpiA/CoA transferase-like"/>
    <property type="match status" value="1"/>
</dbReference>
<dbReference type="Proteomes" id="UP000190675">
    <property type="component" value="Chromosome I"/>
</dbReference>
<dbReference type="AlphaFoldDB" id="A0A1M5Q9Q2"/>
<dbReference type="Gene3D" id="3.40.50.1360">
    <property type="match status" value="1"/>
</dbReference>
<feature type="domain" description="HTH deoR-type" evidence="6">
    <location>
        <begin position="29"/>
        <end position="84"/>
    </location>
</feature>
<dbReference type="InterPro" id="IPR036388">
    <property type="entry name" value="WH-like_DNA-bd_sf"/>
</dbReference>
<keyword evidence="1" id="KW-0678">Repressor</keyword>
<gene>
    <name evidence="7" type="ORF">SAMN05444169_5781</name>
</gene>
<name>A0A1M5Q9Q2_9BRAD</name>
<dbReference type="InterPro" id="IPR001034">
    <property type="entry name" value="DeoR_HTH"/>
</dbReference>
<evidence type="ECO:0000313" key="8">
    <source>
        <dbReference type="Proteomes" id="UP000190675"/>
    </source>
</evidence>
<dbReference type="Gene3D" id="1.10.10.10">
    <property type="entry name" value="Winged helix-like DNA-binding domain superfamily/Winged helix DNA-binding domain"/>
    <property type="match status" value="1"/>
</dbReference>
<dbReference type="InterPro" id="IPR014036">
    <property type="entry name" value="DeoR-like_C"/>
</dbReference>
<dbReference type="PRINTS" id="PR00037">
    <property type="entry name" value="HTHLACR"/>
</dbReference>
<dbReference type="PROSITE" id="PS51000">
    <property type="entry name" value="HTH_DEOR_2"/>
    <property type="match status" value="1"/>
</dbReference>
<dbReference type="PANTHER" id="PTHR30363">
    <property type="entry name" value="HTH-TYPE TRANSCRIPTIONAL REGULATOR SRLR-RELATED"/>
    <property type="match status" value="1"/>
</dbReference>
<keyword evidence="4" id="KW-0804">Transcription</keyword>
<dbReference type="InterPro" id="IPR037171">
    <property type="entry name" value="NagB/RpiA_transferase-like"/>
</dbReference>
<protein>
    <submittedName>
        <fullName evidence="7">Transcriptional regulator, DeoR family</fullName>
    </submittedName>
</protein>
<evidence type="ECO:0000256" key="3">
    <source>
        <dbReference type="ARBA" id="ARBA00023125"/>
    </source>
</evidence>
<dbReference type="InterPro" id="IPR018356">
    <property type="entry name" value="Tscrpt_reg_HTH_DeoR_CS"/>
</dbReference>
<evidence type="ECO:0000259" key="6">
    <source>
        <dbReference type="PROSITE" id="PS51000"/>
    </source>
</evidence>
<proteinExistence type="predicted"/>
<dbReference type="Pfam" id="PF08220">
    <property type="entry name" value="HTH_DeoR"/>
    <property type="match status" value="1"/>
</dbReference>
<keyword evidence="3" id="KW-0238">DNA-binding</keyword>
<dbReference type="RefSeq" id="WP_079568856.1">
    <property type="nucleotide sequence ID" value="NZ_LT670818.1"/>
</dbReference>
<keyword evidence="2" id="KW-0805">Transcription regulation</keyword>
<evidence type="ECO:0000256" key="5">
    <source>
        <dbReference type="SAM" id="MobiDB-lite"/>
    </source>
</evidence>